<dbReference type="EMBL" id="CP001140">
    <property type="protein sequence ID" value="ACL10618.1"/>
    <property type="molecule type" value="Genomic_DNA"/>
</dbReference>
<dbReference type="STRING" id="490899.DKAM_0292"/>
<protein>
    <submittedName>
        <fullName evidence="1">Magnesium-dependent phosphatase-1</fullName>
    </submittedName>
</protein>
<dbReference type="GeneID" id="43445707"/>
<reference evidence="1 2" key="1">
    <citation type="journal article" date="2009" name="J. Bacteriol.">
        <title>Complete genome sequence of the anaerobic, protein-degrading hyperthermophilic crenarchaeon Desulfurococcus kamchatkensis.</title>
        <authorList>
            <person name="Ravin N.V."/>
            <person name="Mardanov A.V."/>
            <person name="Beletsky A.V."/>
            <person name="Kublanov I.V."/>
            <person name="Kolganova T.V."/>
            <person name="Lebedinsky A.V."/>
            <person name="Chernyh N.A."/>
            <person name="Bonch-Osmolovskaya E.A."/>
            <person name="Skryabin K.G."/>
        </authorList>
    </citation>
    <scope>NUCLEOTIDE SEQUENCE [LARGE SCALE GENOMIC DNA]</scope>
    <source>
        <strain evidence="2">DSM 18924 / JCM 16383 / VKM B-2413 / 1221n</strain>
    </source>
</reference>
<name>B8D2N0_DESA1</name>
<sequence length="48" mass="5553">MDQCIILFMDLDGTLWDHDDISVLNPPFKRVSELEFTESLGEKVIKTI</sequence>
<dbReference type="HOGENOM" id="CLU_3147814_0_0_2"/>
<dbReference type="Proteomes" id="UP000006903">
    <property type="component" value="Chromosome"/>
</dbReference>
<organism evidence="1 2">
    <name type="scientific">Desulfurococcus amylolyticus (strain DSM 18924 / JCM 16383 / VKM B-2413 / 1221n)</name>
    <name type="common">Desulfurococcus kamchatkensis</name>
    <dbReference type="NCBI Taxonomy" id="490899"/>
    <lineage>
        <taxon>Archaea</taxon>
        <taxon>Thermoproteota</taxon>
        <taxon>Thermoprotei</taxon>
        <taxon>Desulfurococcales</taxon>
        <taxon>Desulfurococcaceae</taxon>
        <taxon>Desulfurococcus</taxon>
    </lineage>
</organism>
<evidence type="ECO:0000313" key="2">
    <source>
        <dbReference type="Proteomes" id="UP000006903"/>
    </source>
</evidence>
<dbReference type="KEGG" id="dka:DKAM_0292"/>
<dbReference type="eggNOG" id="arCOG04046">
    <property type="taxonomic scope" value="Archaea"/>
</dbReference>
<proteinExistence type="predicted"/>
<dbReference type="RefSeq" id="WP_012607960.1">
    <property type="nucleotide sequence ID" value="NC_011766.1"/>
</dbReference>
<gene>
    <name evidence="1" type="ordered locus">DKAM_0292</name>
</gene>
<evidence type="ECO:0000313" key="1">
    <source>
        <dbReference type="EMBL" id="ACL10618.1"/>
    </source>
</evidence>
<dbReference type="AlphaFoldDB" id="B8D2N0"/>
<accession>B8D2N0</accession>